<organism evidence="1 2">
    <name type="scientific">Corchorus olitorius</name>
    <dbReference type="NCBI Taxonomy" id="93759"/>
    <lineage>
        <taxon>Eukaryota</taxon>
        <taxon>Viridiplantae</taxon>
        <taxon>Streptophyta</taxon>
        <taxon>Embryophyta</taxon>
        <taxon>Tracheophyta</taxon>
        <taxon>Spermatophyta</taxon>
        <taxon>Magnoliopsida</taxon>
        <taxon>eudicotyledons</taxon>
        <taxon>Gunneridae</taxon>
        <taxon>Pentapetalae</taxon>
        <taxon>rosids</taxon>
        <taxon>malvids</taxon>
        <taxon>Malvales</taxon>
        <taxon>Malvaceae</taxon>
        <taxon>Grewioideae</taxon>
        <taxon>Apeibeae</taxon>
        <taxon>Corchorus</taxon>
    </lineage>
</organism>
<gene>
    <name evidence="1" type="ORF">COLO4_20095</name>
</gene>
<reference evidence="2" key="1">
    <citation type="submission" date="2013-09" db="EMBL/GenBank/DDBJ databases">
        <title>Corchorus olitorius genome sequencing.</title>
        <authorList>
            <person name="Alam M."/>
            <person name="Haque M.S."/>
            <person name="Islam M.S."/>
            <person name="Emdad E.M."/>
            <person name="Islam M.M."/>
            <person name="Ahmed B."/>
            <person name="Halim A."/>
            <person name="Hossen Q.M.M."/>
            <person name="Hossain M.Z."/>
            <person name="Ahmed R."/>
            <person name="Khan M.M."/>
            <person name="Islam R."/>
            <person name="Rashid M.M."/>
            <person name="Khan S.A."/>
            <person name="Rahman M.S."/>
            <person name="Alam M."/>
            <person name="Yahiya A.S."/>
            <person name="Khan M.S."/>
            <person name="Azam M.S."/>
            <person name="Haque T."/>
            <person name="Lashkar M.Z.H."/>
            <person name="Akhand A.I."/>
            <person name="Morshed G."/>
            <person name="Roy S."/>
            <person name="Uddin K.S."/>
            <person name="Rabeya T."/>
            <person name="Hossain A.S."/>
            <person name="Chowdhury A."/>
            <person name="Snigdha A.R."/>
            <person name="Mortoza M.S."/>
            <person name="Matin S.A."/>
            <person name="Hoque S.M.E."/>
            <person name="Islam M.K."/>
            <person name="Roy D.K."/>
            <person name="Haider R."/>
            <person name="Moosa M.M."/>
            <person name="Elias S.M."/>
            <person name="Hasan A.M."/>
            <person name="Jahan S."/>
            <person name="Shafiuddin M."/>
            <person name="Mahmood N."/>
            <person name="Shommy N.S."/>
        </authorList>
    </citation>
    <scope>NUCLEOTIDE SEQUENCE [LARGE SCALE GENOMIC DNA]</scope>
    <source>
        <strain evidence="2">cv. O-4</strain>
    </source>
</reference>
<dbReference type="AlphaFoldDB" id="A0A1R3J1P1"/>
<sequence length="234" mass="26355">MRLWLNTSRRSMRLWLSTSHAGRLARWGSPRGYPPIIEEGKAMSVNISFSASRGTCSCRYICRRWVVVICLGSKPSSWAGPSIMKGCRLYTVPGKKQGEIMRSGGLLVNQVANAMTLRAFVQREEMNFRGYPPIVEEGKTLSLPSFRSRTAVKDGILGGDGGVISTGFASEKLDLKMMIEELECMAPWRCQWFSYVPNFKSMVFICAQFQVHGFHMYPKKLMTRLEASPSECCQ</sequence>
<evidence type="ECO:0000313" key="2">
    <source>
        <dbReference type="Proteomes" id="UP000187203"/>
    </source>
</evidence>
<accession>A0A1R3J1P1</accession>
<comment type="caution">
    <text evidence="1">The sequence shown here is derived from an EMBL/GenBank/DDBJ whole genome shotgun (WGS) entry which is preliminary data.</text>
</comment>
<dbReference type="OrthoDB" id="10563265at2759"/>
<protein>
    <submittedName>
        <fullName evidence="1">E3 ubiquitin ligase PUB14</fullName>
    </submittedName>
</protein>
<evidence type="ECO:0000313" key="1">
    <source>
        <dbReference type="EMBL" id="OMO88743.1"/>
    </source>
</evidence>
<keyword evidence="2" id="KW-1185">Reference proteome</keyword>
<proteinExistence type="predicted"/>
<dbReference type="EMBL" id="AWUE01017003">
    <property type="protein sequence ID" value="OMO88743.1"/>
    <property type="molecule type" value="Genomic_DNA"/>
</dbReference>
<dbReference type="Proteomes" id="UP000187203">
    <property type="component" value="Unassembled WGS sequence"/>
</dbReference>
<name>A0A1R3J1P1_9ROSI</name>